<organism evidence="2 3">
    <name type="scientific">Anaerostipes caccae (strain DSM 14662 / CCUG 47493 / JCM 13470 / NCIMB 13811 / L1-92)</name>
    <dbReference type="NCBI Taxonomy" id="411490"/>
    <lineage>
        <taxon>Bacteria</taxon>
        <taxon>Bacillati</taxon>
        <taxon>Bacillota</taxon>
        <taxon>Clostridia</taxon>
        <taxon>Lachnospirales</taxon>
        <taxon>Lachnospiraceae</taxon>
        <taxon>Anaerostipes</taxon>
    </lineage>
</organism>
<dbReference type="EMBL" id="ABAX03000005">
    <property type="protein sequence ID" value="EDR98612.1"/>
    <property type="molecule type" value="Genomic_DNA"/>
</dbReference>
<dbReference type="STRING" id="411490.ANACAC_00663"/>
<dbReference type="HOGENOM" id="CLU_3057868_0_0_9"/>
<keyword evidence="1" id="KW-0472">Membrane</keyword>
<comment type="caution">
    <text evidence="2">The sequence shown here is derived from an EMBL/GenBank/DDBJ whole genome shotgun (WGS) entry which is preliminary data.</text>
</comment>
<reference evidence="2" key="1">
    <citation type="submission" date="2007-11" db="EMBL/GenBank/DDBJ databases">
        <authorList>
            <person name="Fulton L."/>
            <person name="Clifton S."/>
            <person name="Fulton B."/>
            <person name="Xu J."/>
            <person name="Minx P."/>
            <person name="Pepin K.H."/>
            <person name="Johnson M."/>
            <person name="Thiruvilangam P."/>
            <person name="Bhonagiri V."/>
            <person name="Nash W.E."/>
            <person name="Mardis E.R."/>
            <person name="Wilson R.K."/>
        </authorList>
    </citation>
    <scope>NUCLEOTIDE SEQUENCE [LARGE SCALE GENOMIC DNA]</scope>
    <source>
        <strain evidence="2">DSM 14662</strain>
    </source>
</reference>
<keyword evidence="1" id="KW-1133">Transmembrane helix</keyword>
<evidence type="ECO:0000313" key="2">
    <source>
        <dbReference type="EMBL" id="EDR98612.1"/>
    </source>
</evidence>
<evidence type="ECO:0000256" key="1">
    <source>
        <dbReference type="SAM" id="Phobius"/>
    </source>
</evidence>
<sequence length="53" mass="6502">MVLITFYLLSILFGLSEKHPPYTAPSLFLFIVLYYYILFFIVFQYIIRKERLF</sequence>
<accession>B0MAT8</accession>
<name>B0MAT8_ANACD</name>
<proteinExistence type="predicted"/>
<evidence type="ECO:0000313" key="3">
    <source>
        <dbReference type="Proteomes" id="UP000004935"/>
    </source>
</evidence>
<gene>
    <name evidence="2" type="ORF">ANACAC_00663</name>
</gene>
<keyword evidence="1" id="KW-0812">Transmembrane</keyword>
<reference evidence="2" key="2">
    <citation type="submission" date="2013-11" db="EMBL/GenBank/DDBJ databases">
        <title>Draft genome sequence of Anaerostipes caccae (DSM 14662).</title>
        <authorList>
            <person name="Sudarsanam P."/>
            <person name="Ley R."/>
            <person name="Guruge J."/>
            <person name="Turnbaugh P.J."/>
            <person name="Mahowald M."/>
            <person name="Liep D."/>
            <person name="Gordon J."/>
        </authorList>
    </citation>
    <scope>NUCLEOTIDE SEQUENCE</scope>
    <source>
        <strain evidence="2">DSM 14662</strain>
    </source>
</reference>
<protein>
    <submittedName>
        <fullName evidence="2">Uncharacterized protein</fullName>
    </submittedName>
</protein>
<feature type="transmembrane region" description="Helical" evidence="1">
    <location>
        <begin position="28"/>
        <end position="47"/>
    </location>
</feature>
<dbReference type="Proteomes" id="UP000004935">
    <property type="component" value="Unassembled WGS sequence"/>
</dbReference>
<keyword evidence="3" id="KW-1185">Reference proteome</keyword>
<dbReference type="AlphaFoldDB" id="B0MAT8"/>